<keyword evidence="1" id="KW-0863">Zinc-finger</keyword>
<proteinExistence type="predicted"/>
<name>A0A5D2UNN5_GOSMU</name>
<feature type="domain" description="RING-type" evidence="2">
    <location>
        <begin position="18"/>
        <end position="58"/>
    </location>
</feature>
<reference evidence="3 4" key="1">
    <citation type="submission" date="2019-07" db="EMBL/GenBank/DDBJ databases">
        <title>WGS assembly of Gossypium mustelinum.</title>
        <authorList>
            <person name="Chen Z.J."/>
            <person name="Sreedasyam A."/>
            <person name="Ando A."/>
            <person name="Song Q."/>
            <person name="De L."/>
            <person name="Hulse-Kemp A."/>
            <person name="Ding M."/>
            <person name="Ye W."/>
            <person name="Kirkbride R."/>
            <person name="Jenkins J."/>
            <person name="Plott C."/>
            <person name="Lovell J."/>
            <person name="Lin Y.-M."/>
            <person name="Vaughn R."/>
            <person name="Liu B."/>
            <person name="Li W."/>
            <person name="Simpson S."/>
            <person name="Scheffler B."/>
            <person name="Saski C."/>
            <person name="Grover C."/>
            <person name="Hu G."/>
            <person name="Conover J."/>
            <person name="Carlson J."/>
            <person name="Shu S."/>
            <person name="Boston L."/>
            <person name="Williams M."/>
            <person name="Peterson D."/>
            <person name="Mcgee K."/>
            <person name="Jones D."/>
            <person name="Wendel J."/>
            <person name="Stelly D."/>
            <person name="Grimwood J."/>
            <person name="Schmutz J."/>
        </authorList>
    </citation>
    <scope>NUCLEOTIDE SEQUENCE [LARGE SCALE GENOMIC DNA]</scope>
    <source>
        <strain evidence="3">1408120.09</strain>
    </source>
</reference>
<keyword evidence="1" id="KW-0862">Zinc</keyword>
<dbReference type="PANTHER" id="PTHR47531">
    <property type="entry name" value="RING/U-BOX SUPERFAMILY PROTEIN"/>
    <property type="match status" value="1"/>
</dbReference>
<protein>
    <recommendedName>
        <fullName evidence="2">RING-type domain-containing protein</fullName>
    </recommendedName>
</protein>
<sequence>MKHGRGAYMISKGPNIRCYICLLEYEEGDSMRILPCNHEFHRTCIDNWLKKVHRRISPSYTGISSTSQALLFSFKHYFFW</sequence>
<dbReference type="InterPro" id="IPR001841">
    <property type="entry name" value="Znf_RING"/>
</dbReference>
<dbReference type="EMBL" id="CM017654">
    <property type="protein sequence ID" value="TYI78465.1"/>
    <property type="molecule type" value="Genomic_DNA"/>
</dbReference>
<dbReference type="Pfam" id="PF13639">
    <property type="entry name" value="zf-RING_2"/>
    <property type="match status" value="1"/>
</dbReference>
<evidence type="ECO:0000256" key="1">
    <source>
        <dbReference type="PROSITE-ProRule" id="PRU00175"/>
    </source>
</evidence>
<dbReference type="SUPFAM" id="SSF57850">
    <property type="entry name" value="RING/U-box"/>
    <property type="match status" value="1"/>
</dbReference>
<evidence type="ECO:0000313" key="3">
    <source>
        <dbReference type="EMBL" id="TYI78465.1"/>
    </source>
</evidence>
<dbReference type="Proteomes" id="UP000323597">
    <property type="component" value="Chromosome D06"/>
</dbReference>
<accession>A0A5D2UNN5</accession>
<evidence type="ECO:0000259" key="2">
    <source>
        <dbReference type="PROSITE" id="PS50089"/>
    </source>
</evidence>
<dbReference type="AlphaFoldDB" id="A0A5D2UNN5"/>
<dbReference type="PROSITE" id="PS50089">
    <property type="entry name" value="ZF_RING_2"/>
    <property type="match status" value="1"/>
</dbReference>
<dbReference type="GO" id="GO:0008270">
    <property type="term" value="F:zinc ion binding"/>
    <property type="evidence" value="ECO:0007669"/>
    <property type="project" value="UniProtKB-KW"/>
</dbReference>
<dbReference type="Gene3D" id="3.30.40.10">
    <property type="entry name" value="Zinc/RING finger domain, C3HC4 (zinc finger)"/>
    <property type="match status" value="1"/>
</dbReference>
<evidence type="ECO:0000313" key="4">
    <source>
        <dbReference type="Proteomes" id="UP000323597"/>
    </source>
</evidence>
<dbReference type="PANTHER" id="PTHR47531:SF2">
    <property type="entry name" value="RING_U-BOX SUPERFAMILY PROTEIN"/>
    <property type="match status" value="1"/>
</dbReference>
<keyword evidence="4" id="KW-1185">Reference proteome</keyword>
<organism evidence="3 4">
    <name type="scientific">Gossypium mustelinum</name>
    <name type="common">Cotton</name>
    <name type="synonym">Gossypium caicoense</name>
    <dbReference type="NCBI Taxonomy" id="34275"/>
    <lineage>
        <taxon>Eukaryota</taxon>
        <taxon>Viridiplantae</taxon>
        <taxon>Streptophyta</taxon>
        <taxon>Embryophyta</taxon>
        <taxon>Tracheophyta</taxon>
        <taxon>Spermatophyta</taxon>
        <taxon>Magnoliopsida</taxon>
        <taxon>eudicotyledons</taxon>
        <taxon>Gunneridae</taxon>
        <taxon>Pentapetalae</taxon>
        <taxon>rosids</taxon>
        <taxon>malvids</taxon>
        <taxon>Malvales</taxon>
        <taxon>Malvaceae</taxon>
        <taxon>Malvoideae</taxon>
        <taxon>Gossypium</taxon>
    </lineage>
</organism>
<keyword evidence="1" id="KW-0479">Metal-binding</keyword>
<dbReference type="SMART" id="SM00184">
    <property type="entry name" value="RING"/>
    <property type="match status" value="1"/>
</dbReference>
<gene>
    <name evidence="3" type="ORF">E1A91_D06G214000v1</name>
</gene>
<dbReference type="InterPro" id="IPR013083">
    <property type="entry name" value="Znf_RING/FYVE/PHD"/>
</dbReference>